<dbReference type="SMART" id="SM01340">
    <property type="entry name" value="DNA_mis_repair"/>
    <property type="match status" value="1"/>
</dbReference>
<evidence type="ECO:0000256" key="1">
    <source>
        <dbReference type="ARBA" id="ARBA00006082"/>
    </source>
</evidence>
<dbReference type="InterPro" id="IPR042120">
    <property type="entry name" value="MutL_C_dimsub"/>
</dbReference>
<dbReference type="Proteomes" id="UP000515160">
    <property type="component" value="Chromosome 3"/>
</dbReference>
<dbReference type="FunFam" id="3.30.230.10:FF:000070">
    <property type="entry name" value="mismatch repair endonuclease PMS2"/>
    <property type="match status" value="1"/>
</dbReference>
<dbReference type="CTD" id="5395"/>
<dbReference type="InterPro" id="IPR013507">
    <property type="entry name" value="DNA_mismatch_S5_2-like"/>
</dbReference>
<dbReference type="InterPro" id="IPR020568">
    <property type="entry name" value="Ribosomal_Su5_D2-typ_SF"/>
</dbReference>
<protein>
    <submittedName>
        <fullName evidence="7">Mismatch repair endonuclease PMS2 isoform X2</fullName>
    </submittedName>
</protein>
<dbReference type="CDD" id="cd16926">
    <property type="entry name" value="HATPase_MutL-MLH-PMS-like"/>
    <property type="match status" value="1"/>
</dbReference>
<dbReference type="GO" id="GO:0140664">
    <property type="term" value="F:ATP-dependent DNA damage sensor activity"/>
    <property type="evidence" value="ECO:0007669"/>
    <property type="project" value="InterPro"/>
</dbReference>
<dbReference type="GO" id="GO:0030983">
    <property type="term" value="F:mismatched DNA binding"/>
    <property type="evidence" value="ECO:0007669"/>
    <property type="project" value="InterPro"/>
</dbReference>
<dbReference type="PANTHER" id="PTHR10073:SF52">
    <property type="entry name" value="MISMATCH REPAIR ENDONUCLEASE PMS2"/>
    <property type="match status" value="1"/>
</dbReference>
<evidence type="ECO:0000256" key="2">
    <source>
        <dbReference type="ARBA" id="ARBA00022763"/>
    </source>
</evidence>
<feature type="domain" description="MutL C-terminal dimerisation" evidence="4">
    <location>
        <begin position="676"/>
        <end position="821"/>
    </location>
</feature>
<evidence type="ECO:0000259" key="5">
    <source>
        <dbReference type="SMART" id="SM01340"/>
    </source>
</evidence>
<feature type="domain" description="DNA mismatch repair protein S5" evidence="5">
    <location>
        <begin position="232"/>
        <end position="389"/>
    </location>
</feature>
<evidence type="ECO:0000313" key="6">
    <source>
        <dbReference type="Proteomes" id="UP000515160"/>
    </source>
</evidence>
<keyword evidence="6" id="KW-1185">Reference proteome</keyword>
<gene>
    <name evidence="7" type="primary">LOC117566974</name>
</gene>
<feature type="region of interest" description="Disordered" evidence="3">
    <location>
        <begin position="561"/>
        <end position="583"/>
    </location>
</feature>
<dbReference type="GO" id="GO:0032389">
    <property type="term" value="C:MutLalpha complex"/>
    <property type="evidence" value="ECO:0007669"/>
    <property type="project" value="TreeGrafter"/>
</dbReference>
<dbReference type="GO" id="GO:0006298">
    <property type="term" value="P:mismatch repair"/>
    <property type="evidence" value="ECO:0007669"/>
    <property type="project" value="InterPro"/>
</dbReference>
<dbReference type="Pfam" id="PF13589">
    <property type="entry name" value="HATPase_c_3"/>
    <property type="match status" value="1"/>
</dbReference>
<sequence length="890" mass="99825">MNENEPETEIPPTSAASGQIQAIAKDTVHKICSGQVVLSLAVAVKELVENSIDAGATLVEIKLKDQGLQGVDVSDNGCGVEESNLEGMTAKYHTSKIREFVDLLGVETFGFRGEALSSLCALSDMTIVTRHKSTDVALKIELDHEGKIKKRSPCARGVGTTVSLGNLFATLPVRRRDFTRNIKKEFTKMCHILQAYCLVTKGVRLICSNQTPKGAKSIVLQTHGAQDELANISAVFGAKQVADLVPLKSPFESGQLSEEGLRAELQSASEAADTTCTQFSAEDVERLNQADFQLEGYISSCRHGAGRSTRDRQFFYVNSRPCDPKNIAKVMNDVYHRYNGQQQPFIYLNIVTSRADVDVNLTPDKRQLLLNNEKILLLALKKSLLDTFGNLPSTFQMQNVSIVSMLEPKVKVEETTAITADLDEDDVPVSSSQRFMDVLTQWRRTGDTRGNAPTAPAKRRCEETEEIKTRAMKMQKIQDFLTQKESTKEAEIDEEETTKQEKSESSPDSSLVNLKQLEEESKAYDGMIGAKVPRIDCRPLTPLKPRQIMPQLKPRIIHVESKPAKEAEEETEEETEPTEENDDDHIEMPTRIEYDGDDNDAEMDAPSNVASGEMRTSLDQIKASLQAQEQQHTERKLRAKLQRLRFKSQINPSQNQNAEAELQKEITKADFARMQIIGQFNLGFIIVKLEDDLFIVDQHAADEKYNFETLQRSTQLEHQRLTVPQTLELTAVNEMVLLDHLPAFEKNGFRFEINNEAPATKKVRLLGKPFSKNWEFGKEDIDELIFMLQDAPEGTICRPSRIRAMFASRACRKSVMIGKALNRGTTMRRLITQMGEIEQPWNCPHGRPTMRHLINITMLLDAEADDNDNDGNVNECETPAAVESTFKQKS</sequence>
<dbReference type="InterPro" id="IPR002099">
    <property type="entry name" value="MutL/Mlh/PMS"/>
</dbReference>
<evidence type="ECO:0000259" key="4">
    <source>
        <dbReference type="SMART" id="SM00853"/>
    </source>
</evidence>
<dbReference type="SUPFAM" id="SSF118116">
    <property type="entry name" value="DNA mismatch repair protein MutL"/>
    <property type="match status" value="1"/>
</dbReference>
<dbReference type="Gene3D" id="3.30.1540.20">
    <property type="entry name" value="MutL, C-terminal domain, dimerisation subdomain"/>
    <property type="match status" value="1"/>
</dbReference>
<keyword evidence="7" id="KW-0540">Nuclease</keyword>
<dbReference type="GeneID" id="117566974"/>
<dbReference type="InterPro" id="IPR042121">
    <property type="entry name" value="MutL_C_regsub"/>
</dbReference>
<organism evidence="6 7">
    <name type="scientific">Drosophila albomicans</name>
    <name type="common">Fruit fly</name>
    <dbReference type="NCBI Taxonomy" id="7291"/>
    <lineage>
        <taxon>Eukaryota</taxon>
        <taxon>Metazoa</taxon>
        <taxon>Ecdysozoa</taxon>
        <taxon>Arthropoda</taxon>
        <taxon>Hexapoda</taxon>
        <taxon>Insecta</taxon>
        <taxon>Pterygota</taxon>
        <taxon>Neoptera</taxon>
        <taxon>Endopterygota</taxon>
        <taxon>Diptera</taxon>
        <taxon>Brachycera</taxon>
        <taxon>Muscomorpha</taxon>
        <taxon>Ephydroidea</taxon>
        <taxon>Drosophilidae</taxon>
        <taxon>Drosophila</taxon>
    </lineage>
</organism>
<evidence type="ECO:0000256" key="3">
    <source>
        <dbReference type="SAM" id="MobiDB-lite"/>
    </source>
</evidence>
<proteinExistence type="inferred from homology"/>
<dbReference type="GO" id="GO:0004519">
    <property type="term" value="F:endonuclease activity"/>
    <property type="evidence" value="ECO:0007669"/>
    <property type="project" value="UniProtKB-KW"/>
</dbReference>
<dbReference type="Pfam" id="PF01119">
    <property type="entry name" value="DNA_mis_repair"/>
    <property type="match status" value="1"/>
</dbReference>
<dbReference type="PROSITE" id="PS00058">
    <property type="entry name" value="DNA_MISMATCH_REPAIR_1"/>
    <property type="match status" value="1"/>
</dbReference>
<dbReference type="InterPro" id="IPR014721">
    <property type="entry name" value="Ribsml_uS5_D2-typ_fold_subgr"/>
</dbReference>
<name>A0A6P8XZS5_DROAB</name>
<dbReference type="PANTHER" id="PTHR10073">
    <property type="entry name" value="DNA MISMATCH REPAIR PROTEIN MLH, PMS, MUTL"/>
    <property type="match status" value="1"/>
</dbReference>
<dbReference type="Gene3D" id="3.30.565.10">
    <property type="entry name" value="Histidine kinase-like ATPase, C-terminal domain"/>
    <property type="match status" value="1"/>
</dbReference>
<dbReference type="SMART" id="SM00853">
    <property type="entry name" value="MutL_C"/>
    <property type="match status" value="1"/>
</dbReference>
<dbReference type="Gene3D" id="3.30.230.10">
    <property type="match status" value="1"/>
</dbReference>
<dbReference type="InterPro" id="IPR014762">
    <property type="entry name" value="DNA_mismatch_repair_CS"/>
</dbReference>
<dbReference type="AlphaFoldDB" id="A0A6P8XZS5"/>
<feature type="region of interest" description="Disordered" evidence="3">
    <location>
        <begin position="481"/>
        <end position="514"/>
    </location>
</feature>
<dbReference type="SUPFAM" id="SSF54211">
    <property type="entry name" value="Ribosomal protein S5 domain 2-like"/>
    <property type="match status" value="1"/>
</dbReference>
<comment type="similarity">
    <text evidence="1">Belongs to the DNA mismatch repair MutL/HexB family.</text>
</comment>
<dbReference type="GO" id="GO:0016887">
    <property type="term" value="F:ATP hydrolysis activity"/>
    <property type="evidence" value="ECO:0007669"/>
    <property type="project" value="InterPro"/>
</dbReference>
<evidence type="ECO:0000313" key="7">
    <source>
        <dbReference type="RefSeq" id="XP_034102527.1"/>
    </source>
</evidence>
<dbReference type="SUPFAM" id="SSF55874">
    <property type="entry name" value="ATPase domain of HSP90 chaperone/DNA topoisomerase II/histidine kinase"/>
    <property type="match status" value="1"/>
</dbReference>
<dbReference type="FunFam" id="3.30.565.10:FF:000014">
    <property type="entry name" value="Mismatch repair endonuclease pms1, putative"/>
    <property type="match status" value="1"/>
</dbReference>
<dbReference type="FunFam" id="3.30.1370.100:FF:000001">
    <property type="entry name" value="Mismatch repair endonuclease pms1, putative"/>
    <property type="match status" value="1"/>
</dbReference>
<dbReference type="InterPro" id="IPR014790">
    <property type="entry name" value="MutL_C"/>
</dbReference>
<dbReference type="Pfam" id="PF08676">
    <property type="entry name" value="MutL_C"/>
    <property type="match status" value="1"/>
</dbReference>
<dbReference type="InterPro" id="IPR036890">
    <property type="entry name" value="HATPase_C_sf"/>
</dbReference>
<reference evidence="7" key="1">
    <citation type="submission" date="2025-08" db="UniProtKB">
        <authorList>
            <consortium name="RefSeq"/>
        </authorList>
    </citation>
    <scope>IDENTIFICATION</scope>
    <source>
        <strain evidence="7">15112-1751.03</strain>
        <tissue evidence="7">Whole Adult</tissue>
    </source>
</reference>
<dbReference type="InterPro" id="IPR037198">
    <property type="entry name" value="MutL_C_sf"/>
</dbReference>
<dbReference type="RefSeq" id="XP_034102527.1">
    <property type="nucleotide sequence ID" value="XM_034246636.2"/>
</dbReference>
<keyword evidence="7" id="KW-0255">Endonuclease</keyword>
<dbReference type="InterPro" id="IPR038973">
    <property type="entry name" value="MutL/Mlh/Pms-like"/>
</dbReference>
<dbReference type="CDD" id="cd03484">
    <property type="entry name" value="MutL_Trans_hPMS_2_like"/>
    <property type="match status" value="1"/>
</dbReference>
<dbReference type="OrthoDB" id="10254304at2759"/>
<accession>A0A6P8XZS5</accession>
<dbReference type="Gene3D" id="3.30.1370.100">
    <property type="entry name" value="MutL, C-terminal domain, regulatory subdomain"/>
    <property type="match status" value="1"/>
</dbReference>
<keyword evidence="2" id="KW-0227">DNA damage</keyword>
<dbReference type="NCBIfam" id="TIGR00585">
    <property type="entry name" value="mutl"/>
    <property type="match status" value="1"/>
</dbReference>
<keyword evidence="7" id="KW-0378">Hydrolase</keyword>
<feature type="compositionally biased region" description="Acidic residues" evidence="3">
    <location>
        <begin position="567"/>
        <end position="583"/>
    </location>
</feature>
<dbReference type="GO" id="GO:0005524">
    <property type="term" value="F:ATP binding"/>
    <property type="evidence" value="ECO:0007669"/>
    <property type="project" value="InterPro"/>
</dbReference>
<feature type="region of interest" description="Disordered" evidence="3">
    <location>
        <begin position="867"/>
        <end position="890"/>
    </location>
</feature>